<dbReference type="RefSeq" id="WP_205105325.1">
    <property type="nucleotide sequence ID" value="NZ_JACJJC010000433.1"/>
</dbReference>
<dbReference type="EMBL" id="JACJJC010000433">
    <property type="protein sequence ID" value="MBM6705390.1"/>
    <property type="molecule type" value="Genomic_DNA"/>
</dbReference>
<evidence type="ECO:0000256" key="1">
    <source>
        <dbReference type="SAM" id="MobiDB-lite"/>
    </source>
</evidence>
<feature type="non-terminal residue" evidence="2">
    <location>
        <position position="89"/>
    </location>
</feature>
<gene>
    <name evidence="2" type="ORF">H6A60_13045</name>
</gene>
<feature type="region of interest" description="Disordered" evidence="1">
    <location>
        <begin position="1"/>
        <end position="31"/>
    </location>
</feature>
<name>A0ABS2DVL6_9BURK</name>
<evidence type="ECO:0000313" key="3">
    <source>
        <dbReference type="Proteomes" id="UP000715095"/>
    </source>
</evidence>
<accession>A0ABS2DVL6</accession>
<proteinExistence type="predicted"/>
<protein>
    <submittedName>
        <fullName evidence="2">Uncharacterized protein</fullName>
    </submittedName>
</protein>
<feature type="compositionally biased region" description="Basic and acidic residues" evidence="1">
    <location>
        <begin position="1"/>
        <end position="14"/>
    </location>
</feature>
<comment type="caution">
    <text evidence="2">The sequence shown here is derived from an EMBL/GenBank/DDBJ whole genome shotgun (WGS) entry which is preliminary data.</text>
</comment>
<evidence type="ECO:0000313" key="2">
    <source>
        <dbReference type="EMBL" id="MBM6705390.1"/>
    </source>
</evidence>
<keyword evidence="3" id="KW-1185">Reference proteome</keyword>
<sequence length="89" mass="9349">GEFAESMRRTEHFSESNGGTDDAYGLQADGEAPEFTEAGTPEAQALFDAALVAAREAPEIESESDGQKAIDHIVDLMGDPDHPASVLSA</sequence>
<dbReference type="Proteomes" id="UP000715095">
    <property type="component" value="Unassembled WGS sequence"/>
</dbReference>
<feature type="non-terminal residue" evidence="2">
    <location>
        <position position="1"/>
    </location>
</feature>
<reference evidence="2 3" key="1">
    <citation type="journal article" date="2021" name="Sci. Rep.">
        <title>The distribution of antibiotic resistance genes in chicken gut microbiota commensals.</title>
        <authorList>
            <person name="Juricova H."/>
            <person name="Matiasovicova J."/>
            <person name="Kubasova T."/>
            <person name="Cejkova D."/>
            <person name="Rychlik I."/>
        </authorList>
    </citation>
    <scope>NUCLEOTIDE SEQUENCE [LARGE SCALE GENOMIC DNA]</scope>
    <source>
        <strain evidence="2 3">An829</strain>
    </source>
</reference>
<organism evidence="2 3">
    <name type="scientific">Sutterella massiliensis</name>
    <dbReference type="NCBI Taxonomy" id="1816689"/>
    <lineage>
        <taxon>Bacteria</taxon>
        <taxon>Pseudomonadati</taxon>
        <taxon>Pseudomonadota</taxon>
        <taxon>Betaproteobacteria</taxon>
        <taxon>Burkholderiales</taxon>
        <taxon>Sutterellaceae</taxon>
        <taxon>Sutterella</taxon>
    </lineage>
</organism>